<dbReference type="Pfam" id="PF04987">
    <property type="entry name" value="PigN"/>
    <property type="match status" value="1"/>
</dbReference>
<feature type="transmembrane region" description="Helical" evidence="12">
    <location>
        <begin position="628"/>
        <end position="646"/>
    </location>
</feature>
<sequence>MGVWLVVAGLAVHIVFFYSIFDIYFTSPLVHGMTPHSVPLKPPAKRLLLFVADGLRADKFFELEEDGSSRAPFLRTIIEQRGAWGVSHTRVPTESRPGHVALIAGFYEDVSAVAKGWKENPVEFDSLFNESRYTWSWGSPDILPMFSKGASGDHVFIDMYPSESEDFAGSDTSKLDTWVFDRVKDFLSEGRKNVTLGNMLHQDKLVFFLHLLGIDTNGHSHKPYSKEYLDNIRIVDSGIRELTSLIEEFYEHDGRTAYIMSADHGMTDWGSHGASHPSETLTPLVAWGAGVRGPNMGEDIQEKQAFRDTFSQDWDLSHISRKDVEQADITSLMAALIGTSFPVNSVGVLPLDYINASDEFKAHAIFTNTQQILAQLTIKMAEKQETTLSWLFRPYKALPVDNQIQFVKSIQRKIHGKEYREAIEDSRELIKLALDGLEYYHGYDRLFLGASIAMGYLGWITYILTIIIQDYTNIVATSKIAQSQATYLRSEEGIRTIFAILGAIVAFLLYVQSLPWTHYIYCLLPIMLWNEALLKINVISQVKESIEGVGNLMMIIFKVFVAVAGLEIIVLTFFYRELLTLGLVAMAIWPIMTSLRSSNKMVVVFWSVSCLSVAVFPMLPVVGRDTDYRLVSLAGWTILALGLYAFRQLSKNAFYSPIRSNKLHVLFFSQLVTLGVAILILNSTSSSIASKQGLPLLNQGLSWLILVLSVLQPLLGSTHMVPRLLSLGVSLSAPYILLSMSHEALFYLSLCCLLYAWLLVEYSNTSHTIKANELDFSKGSVLGEPTRNLHTADLRVAYFFVFFILTAFFGTGNIASINSFDPVSVYCFLTIFNPFIMGALMLWKIVILFILVTCTFSAIHVILNVPTKSLFMVVLLMSDFMALHFFFLVRDSGSWLEIGTSISHYVIVMTMIIFLMLLLGIAKVFTTFQFTCTSRRKSHFQ</sequence>
<evidence type="ECO:0000256" key="1">
    <source>
        <dbReference type="ARBA" id="ARBA00004477"/>
    </source>
</evidence>
<evidence type="ECO:0000256" key="7">
    <source>
        <dbReference type="ARBA" id="ARBA00022692"/>
    </source>
</evidence>
<dbReference type="AlphaFoldDB" id="A0A8J1XT35"/>
<comment type="function">
    <text evidence="12">Ethanolamine phosphate transferase involved in glycosylphosphatidylinositol-anchor biosynthesis. Transfers ethanolamine phosphate to the first alpha-1,4-linked mannose of the glycosylphosphatidylinositol precursor of GPI-anchor.</text>
</comment>
<dbReference type="FunFam" id="3.40.720.10:FF:000015">
    <property type="entry name" value="GPI ethanolamine phosphate transferase 1"/>
    <property type="match status" value="1"/>
</dbReference>
<dbReference type="InterPro" id="IPR002591">
    <property type="entry name" value="Phosphodiest/P_Trfase"/>
</dbReference>
<evidence type="ECO:0000256" key="6">
    <source>
        <dbReference type="ARBA" id="ARBA00022679"/>
    </source>
</evidence>
<reference evidence="14" key="1">
    <citation type="submission" date="2022-03" db="EMBL/GenBank/DDBJ databases">
        <authorList>
            <person name="Martin C."/>
        </authorList>
    </citation>
    <scope>NUCLEOTIDE SEQUENCE</scope>
</reference>
<keyword evidence="15" id="KW-1185">Reference proteome</keyword>
<feature type="transmembrane region" description="Helical" evidence="12">
    <location>
        <begin position="578"/>
        <end position="595"/>
    </location>
</feature>
<evidence type="ECO:0000256" key="10">
    <source>
        <dbReference type="ARBA" id="ARBA00023136"/>
    </source>
</evidence>
<feature type="domain" description="GPI ethanolamine phosphate transferase 1 C-terminal" evidence="13">
    <location>
        <begin position="436"/>
        <end position="894"/>
    </location>
</feature>
<dbReference type="UniPathway" id="UPA00196"/>
<organism evidence="14 15">
    <name type="scientific">Owenia fusiformis</name>
    <name type="common">Polychaete worm</name>
    <dbReference type="NCBI Taxonomy" id="6347"/>
    <lineage>
        <taxon>Eukaryota</taxon>
        <taxon>Metazoa</taxon>
        <taxon>Spiralia</taxon>
        <taxon>Lophotrochozoa</taxon>
        <taxon>Annelida</taxon>
        <taxon>Polychaeta</taxon>
        <taxon>Sedentaria</taxon>
        <taxon>Canalipalpata</taxon>
        <taxon>Sabellida</taxon>
        <taxon>Oweniida</taxon>
        <taxon>Oweniidae</taxon>
        <taxon>Owenia</taxon>
    </lineage>
</organism>
<feature type="transmembrane region" description="Helical" evidence="12">
    <location>
        <begin position="796"/>
        <end position="815"/>
    </location>
</feature>
<evidence type="ECO:0000313" key="15">
    <source>
        <dbReference type="Proteomes" id="UP000749559"/>
    </source>
</evidence>
<feature type="transmembrane region" description="Helical" evidence="12">
    <location>
        <begin position="902"/>
        <end position="926"/>
    </location>
</feature>
<feature type="transmembrane region" description="Helical" evidence="12">
    <location>
        <begin position="835"/>
        <end position="863"/>
    </location>
</feature>
<dbReference type="EMBL" id="CAIIXF020000003">
    <property type="protein sequence ID" value="CAH1779031.1"/>
    <property type="molecule type" value="Genomic_DNA"/>
</dbReference>
<keyword evidence="10 12" id="KW-0472">Membrane</keyword>
<comment type="caution">
    <text evidence="14">The sequence shown here is derived from an EMBL/GenBank/DDBJ whole genome shotgun (WGS) entry which is preliminary data.</text>
</comment>
<feature type="transmembrane region" description="Helical" evidence="12">
    <location>
        <begin position="696"/>
        <end position="714"/>
    </location>
</feature>
<evidence type="ECO:0000256" key="5">
    <source>
        <dbReference type="ARBA" id="ARBA00022502"/>
    </source>
</evidence>
<dbReference type="Gene3D" id="3.40.720.10">
    <property type="entry name" value="Alkaline Phosphatase, subunit A"/>
    <property type="match status" value="1"/>
</dbReference>
<accession>A0A8J1XT35</accession>
<dbReference type="InterPro" id="IPR037671">
    <property type="entry name" value="PIGN_N"/>
</dbReference>
<feature type="transmembrane region" description="Helical" evidence="12">
    <location>
        <begin position="744"/>
        <end position="760"/>
    </location>
</feature>
<keyword evidence="9 12" id="KW-1133">Transmembrane helix</keyword>
<evidence type="ECO:0000256" key="9">
    <source>
        <dbReference type="ARBA" id="ARBA00022989"/>
    </source>
</evidence>
<dbReference type="EC" id="2.-.-.-" evidence="12"/>
<feature type="transmembrane region" description="Helical" evidence="12">
    <location>
        <begin position="666"/>
        <end position="684"/>
    </location>
</feature>
<dbReference type="SUPFAM" id="SSF53649">
    <property type="entry name" value="Alkaline phosphatase-like"/>
    <property type="match status" value="1"/>
</dbReference>
<dbReference type="GO" id="GO:0006506">
    <property type="term" value="P:GPI anchor biosynthetic process"/>
    <property type="evidence" value="ECO:0007669"/>
    <property type="project" value="UniProtKB-UniPathway"/>
</dbReference>
<keyword evidence="8 12" id="KW-0256">Endoplasmic reticulum</keyword>
<feature type="transmembrane region" description="Helical" evidence="12">
    <location>
        <begin position="870"/>
        <end position="890"/>
    </location>
</feature>
<evidence type="ECO:0000256" key="12">
    <source>
        <dbReference type="RuleBase" id="RU367138"/>
    </source>
</evidence>
<evidence type="ECO:0000313" key="14">
    <source>
        <dbReference type="EMBL" id="CAH1779031.1"/>
    </source>
</evidence>
<protein>
    <recommendedName>
        <fullName evidence="4 12">GPI ethanolamine phosphate transferase 1</fullName>
        <ecNumber evidence="12">2.-.-.-</ecNumber>
    </recommendedName>
</protein>
<keyword evidence="6 12" id="KW-0808">Transferase</keyword>
<dbReference type="GO" id="GO:0051377">
    <property type="term" value="F:mannose-ethanolamine phosphotransferase activity"/>
    <property type="evidence" value="ECO:0007669"/>
    <property type="project" value="UniProtKB-UniRule"/>
</dbReference>
<evidence type="ECO:0000256" key="11">
    <source>
        <dbReference type="ARBA" id="ARBA00023180"/>
    </source>
</evidence>
<feature type="transmembrane region" description="Helical" evidence="12">
    <location>
        <begin position="446"/>
        <end position="472"/>
    </location>
</feature>
<dbReference type="Proteomes" id="UP000749559">
    <property type="component" value="Unassembled WGS sequence"/>
</dbReference>
<feature type="transmembrane region" description="Helical" evidence="12">
    <location>
        <begin position="493"/>
        <end position="512"/>
    </location>
</feature>
<comment type="similarity">
    <text evidence="3 12">Belongs to the PIGG/PIGN/PIGO family. PIGN subfamily.</text>
</comment>
<feature type="transmembrane region" description="Helical" evidence="12">
    <location>
        <begin position="552"/>
        <end position="572"/>
    </location>
</feature>
<comment type="subcellular location">
    <subcellularLocation>
        <location evidence="1 12">Endoplasmic reticulum membrane</location>
        <topology evidence="1 12">Multi-pass membrane protein</topology>
    </subcellularLocation>
</comment>
<keyword evidence="5 12" id="KW-0337">GPI-anchor biosynthesis</keyword>
<evidence type="ECO:0000259" key="13">
    <source>
        <dbReference type="Pfam" id="PF04987"/>
    </source>
</evidence>
<dbReference type="PANTHER" id="PTHR12250:SF0">
    <property type="entry name" value="GPI ETHANOLAMINE PHOSPHATE TRANSFERASE 1"/>
    <property type="match status" value="1"/>
</dbReference>
<dbReference type="Pfam" id="PF01663">
    <property type="entry name" value="Phosphodiest"/>
    <property type="match status" value="1"/>
</dbReference>
<name>A0A8J1XT35_OWEFU</name>
<feature type="transmembrane region" description="Helical" evidence="12">
    <location>
        <begin position="602"/>
        <end position="622"/>
    </location>
</feature>
<comment type="pathway">
    <text evidence="2 12">Glycolipid biosynthesis; glycosylphosphatidylinositol-anchor biosynthesis.</text>
</comment>
<evidence type="ECO:0000256" key="2">
    <source>
        <dbReference type="ARBA" id="ARBA00004687"/>
    </source>
</evidence>
<dbReference type="OrthoDB" id="2748310at2759"/>
<keyword evidence="11" id="KW-0325">Glycoprotein</keyword>
<proteinExistence type="inferred from homology"/>
<dbReference type="InterPro" id="IPR017852">
    <property type="entry name" value="GPI_EtnP_transferase_1_C"/>
</dbReference>
<dbReference type="GO" id="GO:0005789">
    <property type="term" value="C:endoplasmic reticulum membrane"/>
    <property type="evidence" value="ECO:0007669"/>
    <property type="project" value="UniProtKB-SubCell"/>
</dbReference>
<evidence type="ECO:0000256" key="8">
    <source>
        <dbReference type="ARBA" id="ARBA00022824"/>
    </source>
</evidence>
<keyword evidence="7 12" id="KW-0812">Transmembrane</keyword>
<dbReference type="CDD" id="cd16020">
    <property type="entry name" value="GPI_EPT_1"/>
    <property type="match status" value="1"/>
</dbReference>
<dbReference type="InterPro" id="IPR017850">
    <property type="entry name" value="Alkaline_phosphatase_core_sf"/>
</dbReference>
<dbReference type="PANTHER" id="PTHR12250">
    <property type="entry name" value="PHOSPHATIDYLINOSITOL GLYCAN, CLASS N"/>
    <property type="match status" value="1"/>
</dbReference>
<evidence type="ECO:0000256" key="4">
    <source>
        <dbReference type="ARBA" id="ARBA00020831"/>
    </source>
</evidence>
<evidence type="ECO:0000256" key="3">
    <source>
        <dbReference type="ARBA" id="ARBA00008400"/>
    </source>
</evidence>
<gene>
    <name evidence="14" type="ORF">OFUS_LOCUS5880</name>
</gene>
<dbReference type="InterPro" id="IPR007070">
    <property type="entry name" value="GPI_EtnP_transferase_1"/>
</dbReference>